<dbReference type="Proteomes" id="UP000008909">
    <property type="component" value="Unassembled WGS sequence"/>
</dbReference>
<evidence type="ECO:0000313" key="3">
    <source>
        <dbReference type="EMBL" id="GAA51724.1"/>
    </source>
</evidence>
<organism evidence="3 4">
    <name type="scientific">Clonorchis sinensis</name>
    <name type="common">Chinese liver fluke</name>
    <dbReference type="NCBI Taxonomy" id="79923"/>
    <lineage>
        <taxon>Eukaryota</taxon>
        <taxon>Metazoa</taxon>
        <taxon>Spiralia</taxon>
        <taxon>Lophotrochozoa</taxon>
        <taxon>Platyhelminthes</taxon>
        <taxon>Trematoda</taxon>
        <taxon>Digenea</taxon>
        <taxon>Opisthorchiida</taxon>
        <taxon>Opisthorchiata</taxon>
        <taxon>Opisthorchiidae</taxon>
        <taxon>Clonorchis</taxon>
    </lineage>
</organism>
<feature type="transmembrane region" description="Helical" evidence="2">
    <location>
        <begin position="674"/>
        <end position="695"/>
    </location>
</feature>
<name>G7YFJ1_CLOSI</name>
<reference key="2">
    <citation type="submission" date="2011-10" db="EMBL/GenBank/DDBJ databases">
        <title>The genome and transcriptome sequence of Clonorchis sinensis provide insights into the carcinogenic liver fluke.</title>
        <authorList>
            <person name="Wang X."/>
            <person name="Huang Y."/>
            <person name="Chen W."/>
            <person name="Liu H."/>
            <person name="Guo L."/>
            <person name="Chen Y."/>
            <person name="Luo F."/>
            <person name="Zhou W."/>
            <person name="Sun J."/>
            <person name="Mao Q."/>
            <person name="Liang P."/>
            <person name="Zhou C."/>
            <person name="Tian Y."/>
            <person name="Men J."/>
            <person name="Lv X."/>
            <person name="Huang L."/>
            <person name="Zhou J."/>
            <person name="Hu Y."/>
            <person name="Li R."/>
            <person name="Zhang F."/>
            <person name="Lei H."/>
            <person name="Li X."/>
            <person name="Hu X."/>
            <person name="Liang C."/>
            <person name="Xu J."/>
            <person name="Wu Z."/>
            <person name="Yu X."/>
        </authorList>
    </citation>
    <scope>NUCLEOTIDE SEQUENCE</scope>
    <source>
        <strain>Henan</strain>
    </source>
</reference>
<evidence type="ECO:0000313" key="4">
    <source>
        <dbReference type="Proteomes" id="UP000008909"/>
    </source>
</evidence>
<gene>
    <name evidence="3" type="ORF">CLF_106693</name>
</gene>
<accession>G7YFJ1</accession>
<feature type="transmembrane region" description="Helical" evidence="2">
    <location>
        <begin position="883"/>
        <end position="903"/>
    </location>
</feature>
<feature type="transmembrane region" description="Helical" evidence="2">
    <location>
        <begin position="403"/>
        <end position="424"/>
    </location>
</feature>
<proteinExistence type="predicted"/>
<feature type="region of interest" description="Disordered" evidence="1">
    <location>
        <begin position="222"/>
        <end position="244"/>
    </location>
</feature>
<evidence type="ECO:0000256" key="2">
    <source>
        <dbReference type="SAM" id="Phobius"/>
    </source>
</evidence>
<keyword evidence="2" id="KW-0812">Transmembrane</keyword>
<feature type="transmembrane region" description="Helical" evidence="2">
    <location>
        <begin position="915"/>
        <end position="932"/>
    </location>
</feature>
<dbReference type="AlphaFoldDB" id="G7YFJ1"/>
<feature type="transmembrane region" description="Helical" evidence="2">
    <location>
        <begin position="368"/>
        <end position="388"/>
    </location>
</feature>
<keyword evidence="2" id="KW-1133">Transmembrane helix</keyword>
<feature type="transmembrane region" description="Helical" evidence="2">
    <location>
        <begin position="802"/>
        <end position="823"/>
    </location>
</feature>
<reference evidence="3" key="1">
    <citation type="journal article" date="2011" name="Genome Biol.">
        <title>The draft genome of the carcinogenic human liver fluke Clonorchis sinensis.</title>
        <authorList>
            <person name="Wang X."/>
            <person name="Chen W."/>
            <person name="Huang Y."/>
            <person name="Sun J."/>
            <person name="Men J."/>
            <person name="Liu H."/>
            <person name="Luo F."/>
            <person name="Guo L."/>
            <person name="Lv X."/>
            <person name="Deng C."/>
            <person name="Zhou C."/>
            <person name="Fan Y."/>
            <person name="Li X."/>
            <person name="Huang L."/>
            <person name="Hu Y."/>
            <person name="Liang C."/>
            <person name="Hu X."/>
            <person name="Xu J."/>
            <person name="Yu X."/>
        </authorList>
    </citation>
    <scope>NUCLEOTIDE SEQUENCE [LARGE SCALE GENOMIC DNA]</scope>
    <source>
        <strain evidence="3">Henan</strain>
    </source>
</reference>
<feature type="transmembrane region" description="Helical" evidence="2">
    <location>
        <begin position="844"/>
        <end position="863"/>
    </location>
</feature>
<feature type="compositionally biased region" description="Polar residues" evidence="1">
    <location>
        <begin position="227"/>
        <end position="244"/>
    </location>
</feature>
<evidence type="ECO:0000256" key="1">
    <source>
        <dbReference type="SAM" id="MobiDB-lite"/>
    </source>
</evidence>
<protein>
    <submittedName>
        <fullName evidence="3">Uncharacterized protein</fullName>
    </submittedName>
</protein>
<feature type="transmembrane region" description="Helical" evidence="2">
    <location>
        <begin position="511"/>
        <end position="535"/>
    </location>
</feature>
<sequence>MHSSSESSTEQHSVDSVINLYELRSEKMIPTTTTGSNLPRNETKVTGTEVCKTTLVDEQQDSRMTVSLQKEVFNTPFTWNHDFAAVSKKVEQQTADKNLFCPSFESSKLFQRIYHGSVRQSTNSAEFPSIAECGAVQLPKYRPSPLSIQSPIPLELRKKLPLHLSDDTSQFTNLSSSVILYNPNTASCSGVHLTATPHTRVSPYSMFASKQLQVLAQPAAKNGADSGISNTSQDTHSLSDATQSNSGLRVGIEINKPFQTIELSANEPSMNCSYLNCQRPGPRGTKNACAKHRICSSSSTSSSTDGIALAYTNQVALDSKTETSDSETGDEALELEDMQYISGESRRNWKSRPVFQNATSTNPLRVHIIKFGAMLYFLLLTVSCYVVIKDEATPGTSLETNRYTGVIFTFLDSGSLLFMLGSLFRCVRLKFTSWNSLRQSKSPWIPAGRTIRPLSNPQSPFAWSDLFCGILQHNMQTCPKSASLSTIADDLEEDPKNYLHKRKHSNHRKEAFIHLIFIAVVASITAVQVTTDWWIENPAIPDSRTVFSCNISAQTQRSGVSLLGANNNDTKTSSVHSTKANSWNLQNSGLQSVNYGCLLGLVTVQALFLSNPFEVISPTPLLFTFGYAHLMSTNILRFLKTSICHNCTLIISHSNQPRTPNLWTCLDTINKFRYVSSFFSATYHFIALCYLHFLWKEKFMKINWFTHQKEELQHTFTVRWRATGGRFDEIWTTDSRQSCKSESRRSKRGKFCLISQIHLEQVTLPWTVWLLGLLFIFTTTIVITALNVNISSKSTRTITSCSWIILLTFCATVMGQLVLYRLWTFNSSAALPVSHRRCLCLDNSFWIPLNSACFIGSVILHTTLVQNLLKMDNLGQITNVLQLLTSIIQLLDISGQLLVCFLTNLIQHRTKLMKFYQYFVTFVNISMLAMYVDQFLVGHPVFRDNYCQEQVIFSAYVLFRILMSVAL</sequence>
<keyword evidence="2" id="KW-0472">Membrane</keyword>
<dbReference type="EMBL" id="DF143192">
    <property type="protein sequence ID" value="GAA51724.1"/>
    <property type="molecule type" value="Genomic_DNA"/>
</dbReference>
<feature type="transmembrane region" description="Helical" evidence="2">
    <location>
        <begin position="768"/>
        <end position="790"/>
    </location>
</feature>
<keyword evidence="4" id="KW-1185">Reference proteome</keyword>